<comment type="similarity">
    <text evidence="2">Belongs to the peptidase M13 family.</text>
</comment>
<dbReference type="AlphaFoldDB" id="A0A9P6U4M9"/>
<accession>A0A9P6U4M9</accession>
<keyword evidence="7" id="KW-0482">Metalloprotease</keyword>
<evidence type="ECO:0000256" key="5">
    <source>
        <dbReference type="ARBA" id="ARBA00022801"/>
    </source>
</evidence>
<evidence type="ECO:0000313" key="11">
    <source>
        <dbReference type="EMBL" id="KAG0259568.1"/>
    </source>
</evidence>
<evidence type="ECO:0000313" key="12">
    <source>
        <dbReference type="Proteomes" id="UP000726737"/>
    </source>
</evidence>
<dbReference type="SUPFAM" id="SSF55486">
    <property type="entry name" value="Metalloproteases ('zincins'), catalytic domain"/>
    <property type="match status" value="1"/>
</dbReference>
<evidence type="ECO:0000256" key="1">
    <source>
        <dbReference type="ARBA" id="ARBA00001947"/>
    </source>
</evidence>
<dbReference type="InterPro" id="IPR000718">
    <property type="entry name" value="Peptidase_M13"/>
</dbReference>
<sequence>MTPTVILLTIVALQLQHLPVLGAPALSVCNTPHCSQSAAEILRDIQPSADPCVDFSQFACGGFYAREQIPDGESSVNNFDSLANHNNALIRSFVTRNDPNAPVAPQGDLAQERNIRKFQSLYGACMDKDQLTRVGRRPLQDEVRKIVKVYPVLDSNLHLHRRDLPDRDRRGLSTLMGYNLKNGFENLFVFDIQSDDLNPGNNVMTLYMWGLGLPGISYYSQEDLVQTYAKIIGKMFYYIQGNGRPLKNRNVPGIWQLVGRDVVAFEVALAKITREADDMADPDKMFQPHDISELDQLTPSLDWTLLLQTAFPQDAPIPTTLNIPTPEYFRKLDKLLQDTSRRTLQNYFAWTVMRTLGQHLAEPFTEPLQELTKALTGQSGVPERWKTCVELVNNNLGDMVGHYFIKDAFQGNSLTAVNDILDSLRQAYEGSFTDYDWLDVETREKAIEKVKAIVQKVGYGSDAPNVASSESIDEFYKELEIRPEDHFGNQIRSMAWITARRFRSLSKPVNKKSMDMPPQTVNAYYDPTQNEVVFPAGILQPPFFHVENQDYLNYGAIGSVAGHEVGHAFDNNGGKYDASGRFSNWWTNNTLQAFNEKAQCFVEQYSKFTLPGPDGATLHVDGRLTLGENIADNGGIKKSFEAWTARYQSDATGKTYNNHVLPGLESYTPEQLFFIQFARLYCSKMTPELTQRVILGDPHTPPVYRVNGVVQNSEYFATAFKCQSGTPMNPANKCSVW</sequence>
<dbReference type="InterPro" id="IPR024079">
    <property type="entry name" value="MetalloPept_cat_dom_sf"/>
</dbReference>
<keyword evidence="8" id="KW-0732">Signal</keyword>
<dbReference type="Gene3D" id="1.10.1380.10">
    <property type="entry name" value="Neutral endopeptidase , domain2"/>
    <property type="match status" value="1"/>
</dbReference>
<protein>
    <recommendedName>
        <fullName evidence="13">Endothelin-converting enzyme 1</fullName>
    </recommendedName>
</protein>
<gene>
    <name evidence="11" type="ORF">BG011_002553</name>
</gene>
<dbReference type="InterPro" id="IPR042089">
    <property type="entry name" value="Peptidase_M13_dom_2"/>
</dbReference>
<evidence type="ECO:0000256" key="4">
    <source>
        <dbReference type="ARBA" id="ARBA00022723"/>
    </source>
</evidence>
<dbReference type="Gene3D" id="3.40.390.10">
    <property type="entry name" value="Collagenase (Catalytic Domain)"/>
    <property type="match status" value="1"/>
</dbReference>
<dbReference type="GO" id="GO:0004222">
    <property type="term" value="F:metalloendopeptidase activity"/>
    <property type="evidence" value="ECO:0007669"/>
    <property type="project" value="InterPro"/>
</dbReference>
<dbReference type="PANTHER" id="PTHR11733:SF167">
    <property type="entry name" value="FI17812P1-RELATED"/>
    <property type="match status" value="1"/>
</dbReference>
<dbReference type="PROSITE" id="PS51885">
    <property type="entry name" value="NEPRILYSIN"/>
    <property type="match status" value="1"/>
</dbReference>
<dbReference type="Proteomes" id="UP000726737">
    <property type="component" value="Unassembled WGS sequence"/>
</dbReference>
<feature type="domain" description="Peptidase M13 N-terminal" evidence="10">
    <location>
        <begin position="51"/>
        <end position="459"/>
    </location>
</feature>
<dbReference type="EMBL" id="JAAAJA010000183">
    <property type="protein sequence ID" value="KAG0259568.1"/>
    <property type="molecule type" value="Genomic_DNA"/>
</dbReference>
<reference evidence="11" key="1">
    <citation type="journal article" date="2020" name="Fungal Divers.">
        <title>Resolving the Mortierellaceae phylogeny through synthesis of multi-gene phylogenetics and phylogenomics.</title>
        <authorList>
            <person name="Vandepol N."/>
            <person name="Liber J."/>
            <person name="Desiro A."/>
            <person name="Na H."/>
            <person name="Kennedy M."/>
            <person name="Barry K."/>
            <person name="Grigoriev I.V."/>
            <person name="Miller A.N."/>
            <person name="O'Donnell K."/>
            <person name="Stajich J.E."/>
            <person name="Bonito G."/>
        </authorList>
    </citation>
    <scope>NUCLEOTIDE SEQUENCE</scope>
    <source>
        <strain evidence="11">KOD948</strain>
    </source>
</reference>
<dbReference type="GO" id="GO:0005886">
    <property type="term" value="C:plasma membrane"/>
    <property type="evidence" value="ECO:0007669"/>
    <property type="project" value="TreeGrafter"/>
</dbReference>
<evidence type="ECO:0000259" key="10">
    <source>
        <dbReference type="Pfam" id="PF05649"/>
    </source>
</evidence>
<comment type="cofactor">
    <cofactor evidence="1">
        <name>Zn(2+)</name>
        <dbReference type="ChEBI" id="CHEBI:29105"/>
    </cofactor>
</comment>
<feature type="signal peptide" evidence="8">
    <location>
        <begin position="1"/>
        <end position="22"/>
    </location>
</feature>
<organism evidence="11 12">
    <name type="scientific">Mortierella polycephala</name>
    <dbReference type="NCBI Taxonomy" id="41804"/>
    <lineage>
        <taxon>Eukaryota</taxon>
        <taxon>Fungi</taxon>
        <taxon>Fungi incertae sedis</taxon>
        <taxon>Mucoromycota</taxon>
        <taxon>Mortierellomycotina</taxon>
        <taxon>Mortierellomycetes</taxon>
        <taxon>Mortierellales</taxon>
        <taxon>Mortierellaceae</taxon>
        <taxon>Mortierella</taxon>
    </lineage>
</organism>
<dbReference type="InterPro" id="IPR018497">
    <property type="entry name" value="Peptidase_M13_C"/>
</dbReference>
<dbReference type="InterPro" id="IPR008753">
    <property type="entry name" value="Peptidase_M13_N"/>
</dbReference>
<keyword evidence="12" id="KW-1185">Reference proteome</keyword>
<keyword evidence="4" id="KW-0479">Metal-binding</keyword>
<feature type="domain" description="Peptidase M13 C-terminal" evidence="9">
    <location>
        <begin position="522"/>
        <end position="736"/>
    </location>
</feature>
<evidence type="ECO:0000256" key="2">
    <source>
        <dbReference type="ARBA" id="ARBA00007357"/>
    </source>
</evidence>
<dbReference type="PANTHER" id="PTHR11733">
    <property type="entry name" value="ZINC METALLOPROTEASE FAMILY M13 NEPRILYSIN-RELATED"/>
    <property type="match status" value="1"/>
</dbReference>
<evidence type="ECO:0008006" key="13">
    <source>
        <dbReference type="Google" id="ProtNLM"/>
    </source>
</evidence>
<dbReference type="PRINTS" id="PR00786">
    <property type="entry name" value="NEPRILYSIN"/>
</dbReference>
<evidence type="ECO:0000256" key="8">
    <source>
        <dbReference type="SAM" id="SignalP"/>
    </source>
</evidence>
<dbReference type="CDD" id="cd08662">
    <property type="entry name" value="M13"/>
    <property type="match status" value="1"/>
</dbReference>
<keyword evidence="6" id="KW-0862">Zinc</keyword>
<dbReference type="Pfam" id="PF01431">
    <property type="entry name" value="Peptidase_M13"/>
    <property type="match status" value="1"/>
</dbReference>
<dbReference type="Pfam" id="PF05649">
    <property type="entry name" value="Peptidase_M13_N"/>
    <property type="match status" value="1"/>
</dbReference>
<feature type="chain" id="PRO_5040206090" description="Endothelin-converting enzyme 1" evidence="8">
    <location>
        <begin position="23"/>
        <end position="737"/>
    </location>
</feature>
<comment type="caution">
    <text evidence="11">The sequence shown here is derived from an EMBL/GenBank/DDBJ whole genome shotgun (WGS) entry which is preliminary data.</text>
</comment>
<evidence type="ECO:0000256" key="3">
    <source>
        <dbReference type="ARBA" id="ARBA00022670"/>
    </source>
</evidence>
<dbReference type="OrthoDB" id="6475849at2759"/>
<proteinExistence type="inferred from homology"/>
<keyword evidence="5" id="KW-0378">Hydrolase</keyword>
<evidence type="ECO:0000256" key="6">
    <source>
        <dbReference type="ARBA" id="ARBA00022833"/>
    </source>
</evidence>
<evidence type="ECO:0000259" key="9">
    <source>
        <dbReference type="Pfam" id="PF01431"/>
    </source>
</evidence>
<keyword evidence="3" id="KW-0645">Protease</keyword>
<dbReference type="GO" id="GO:0046872">
    <property type="term" value="F:metal ion binding"/>
    <property type="evidence" value="ECO:0007669"/>
    <property type="project" value="UniProtKB-KW"/>
</dbReference>
<dbReference type="GO" id="GO:0016485">
    <property type="term" value="P:protein processing"/>
    <property type="evidence" value="ECO:0007669"/>
    <property type="project" value="TreeGrafter"/>
</dbReference>
<name>A0A9P6U4M9_9FUNG</name>
<evidence type="ECO:0000256" key="7">
    <source>
        <dbReference type="ARBA" id="ARBA00023049"/>
    </source>
</evidence>